<dbReference type="InterPro" id="IPR001841">
    <property type="entry name" value="Znf_RING"/>
</dbReference>
<evidence type="ECO:0000256" key="4">
    <source>
        <dbReference type="ARBA" id="ARBA00008704"/>
    </source>
</evidence>
<protein>
    <recommendedName>
        <fullName evidence="5">RING-type E3 ubiquitin transferase</fullName>
        <ecNumber evidence="5">2.3.2.27</ecNumber>
    </recommendedName>
</protein>
<evidence type="ECO:0000313" key="22">
    <source>
        <dbReference type="Proteomes" id="UP000887540"/>
    </source>
</evidence>
<comment type="catalytic activity">
    <reaction evidence="1">
        <text>S-ubiquitinyl-[E2 ubiquitin-conjugating enzyme]-L-cysteine + [acceptor protein]-L-lysine = [E2 ubiquitin-conjugating enzyme]-L-cysteine + N(6)-ubiquitinyl-[acceptor protein]-L-lysine.</text>
        <dbReference type="EC" id="2.3.2.27"/>
    </reaction>
</comment>
<evidence type="ECO:0000256" key="18">
    <source>
        <dbReference type="PROSITE-ProRule" id="PRU00175"/>
    </source>
</evidence>
<evidence type="ECO:0000256" key="13">
    <source>
        <dbReference type="ARBA" id="ARBA00022833"/>
    </source>
</evidence>
<keyword evidence="13" id="KW-0862">Zinc</keyword>
<evidence type="ECO:0000256" key="7">
    <source>
        <dbReference type="ARBA" id="ARBA00022593"/>
    </source>
</evidence>
<evidence type="ECO:0000313" key="23">
    <source>
        <dbReference type="WBParaSite" id="ACRNAN_Path_1568.g6100.t1"/>
    </source>
</evidence>
<dbReference type="PANTHER" id="PTHR23350">
    <property type="entry name" value="PEROXISOME ASSEMBLY PROTEIN 10"/>
    <property type="match status" value="1"/>
</dbReference>
<dbReference type="GO" id="GO:0008270">
    <property type="term" value="F:zinc ion binding"/>
    <property type="evidence" value="ECO:0007669"/>
    <property type="project" value="UniProtKB-KW"/>
</dbReference>
<dbReference type="InterPro" id="IPR027370">
    <property type="entry name" value="Znf-RING_euk"/>
</dbReference>
<evidence type="ECO:0000256" key="3">
    <source>
        <dbReference type="ARBA" id="ARBA00004906"/>
    </source>
</evidence>
<keyword evidence="6" id="KW-0813">Transport</keyword>
<dbReference type="GO" id="GO:0061630">
    <property type="term" value="F:ubiquitin protein ligase activity"/>
    <property type="evidence" value="ECO:0007669"/>
    <property type="project" value="UniProtKB-EC"/>
</dbReference>
<evidence type="ECO:0000256" key="8">
    <source>
        <dbReference type="ARBA" id="ARBA00022679"/>
    </source>
</evidence>
<dbReference type="AlphaFoldDB" id="A0A914C320"/>
<name>A0A914C320_9BILA</name>
<dbReference type="EC" id="2.3.2.27" evidence="5"/>
<sequence length="300" mass="34365">MQTYVAEVHELVRSFQRDEEHLKELEETVNQLIKGILGDTVWVRTYRFIGDLTRFIYYSTTNLLAVQTVGEEYVGLVQVSDTENKIVPSSFCRLAFTILESFRSKVLDLITWFIQYWANRAHILGFGELNTFLTSVVSVLKQTNIEQVESLHIAFFYLFGTAFYTLSKRFTGISYLSFRPQSNIQAKKLFQVVGLLSFAQTCFVIVNWLVRLTKTKTAKNKVQYKPDNESDISNTKNSITCGICLDQKLPISTPCGHLFCWSCLIEHSKNFDSPDSIGGHCPQCRKQFPLSRVVPIFNCS</sequence>
<dbReference type="SUPFAM" id="SSF57850">
    <property type="entry name" value="RING/U-box"/>
    <property type="match status" value="1"/>
</dbReference>
<evidence type="ECO:0000256" key="20">
    <source>
        <dbReference type="SAM" id="Phobius"/>
    </source>
</evidence>
<keyword evidence="7" id="KW-0962">Peroxisome biogenesis</keyword>
<dbReference type="WBParaSite" id="ACRNAN_Path_1568.g6100.t1">
    <property type="protein sequence ID" value="ACRNAN_Path_1568.g6100.t1"/>
    <property type="gene ID" value="ACRNAN_Path_1568.g6100"/>
</dbReference>
<keyword evidence="16 20" id="KW-0472">Membrane</keyword>
<evidence type="ECO:0000256" key="5">
    <source>
        <dbReference type="ARBA" id="ARBA00012483"/>
    </source>
</evidence>
<comment type="subcellular location">
    <subcellularLocation>
        <location evidence="2">Peroxisome membrane</location>
        <topology evidence="2">Multi-pass membrane protein</topology>
    </subcellularLocation>
</comment>
<evidence type="ECO:0000256" key="2">
    <source>
        <dbReference type="ARBA" id="ARBA00004585"/>
    </source>
</evidence>
<feature type="coiled-coil region" evidence="19">
    <location>
        <begin position="8"/>
        <end position="35"/>
    </location>
</feature>
<evidence type="ECO:0000256" key="16">
    <source>
        <dbReference type="ARBA" id="ARBA00023136"/>
    </source>
</evidence>
<keyword evidence="12" id="KW-0833">Ubl conjugation pathway</keyword>
<dbReference type="SMART" id="SM00184">
    <property type="entry name" value="RING"/>
    <property type="match status" value="1"/>
</dbReference>
<dbReference type="InterPro" id="IPR013083">
    <property type="entry name" value="Znf_RING/FYVE/PHD"/>
</dbReference>
<keyword evidence="11 18" id="KW-0863">Zinc-finger</keyword>
<dbReference type="InterPro" id="IPR017907">
    <property type="entry name" value="Znf_RING_CS"/>
</dbReference>
<evidence type="ECO:0000256" key="15">
    <source>
        <dbReference type="ARBA" id="ARBA00022989"/>
    </source>
</evidence>
<comment type="pathway">
    <text evidence="3">Protein modification; protein ubiquitination.</text>
</comment>
<feature type="domain" description="RING-type" evidence="21">
    <location>
        <begin position="241"/>
        <end position="285"/>
    </location>
</feature>
<comment type="similarity">
    <text evidence="4">Belongs to the pex2/pex10/pex12 family.</text>
</comment>
<keyword evidence="8" id="KW-0808">Transferase</keyword>
<evidence type="ECO:0000256" key="10">
    <source>
        <dbReference type="ARBA" id="ARBA00022723"/>
    </source>
</evidence>
<evidence type="ECO:0000259" key="21">
    <source>
        <dbReference type="PROSITE" id="PS50089"/>
    </source>
</evidence>
<evidence type="ECO:0000256" key="19">
    <source>
        <dbReference type="SAM" id="Coils"/>
    </source>
</evidence>
<keyword evidence="10" id="KW-0479">Metal-binding</keyword>
<dbReference type="PROSITE" id="PS50089">
    <property type="entry name" value="ZF_RING_2"/>
    <property type="match status" value="1"/>
</dbReference>
<dbReference type="Proteomes" id="UP000887540">
    <property type="component" value="Unplaced"/>
</dbReference>
<evidence type="ECO:0000256" key="6">
    <source>
        <dbReference type="ARBA" id="ARBA00022448"/>
    </source>
</evidence>
<dbReference type="InterPro" id="IPR025654">
    <property type="entry name" value="PEX2/10"/>
</dbReference>
<keyword evidence="9 20" id="KW-0812">Transmembrane</keyword>
<dbReference type="InterPro" id="IPR006845">
    <property type="entry name" value="Pex_N"/>
</dbReference>
<keyword evidence="17" id="KW-0576">Peroxisome</keyword>
<accession>A0A914C320</accession>
<feature type="transmembrane region" description="Helical" evidence="20">
    <location>
        <begin position="150"/>
        <end position="167"/>
    </location>
</feature>
<feature type="transmembrane region" description="Helical" evidence="20">
    <location>
        <begin position="188"/>
        <end position="210"/>
    </location>
</feature>
<evidence type="ECO:0000256" key="17">
    <source>
        <dbReference type="ARBA" id="ARBA00023140"/>
    </source>
</evidence>
<proteinExistence type="inferred from homology"/>
<evidence type="ECO:0000256" key="12">
    <source>
        <dbReference type="ARBA" id="ARBA00022786"/>
    </source>
</evidence>
<keyword evidence="15 20" id="KW-1133">Transmembrane helix</keyword>
<dbReference type="Pfam" id="PF04757">
    <property type="entry name" value="Pex2_Pex12"/>
    <property type="match status" value="1"/>
</dbReference>
<keyword evidence="14" id="KW-0653">Protein transport</keyword>
<dbReference type="GO" id="GO:0005778">
    <property type="term" value="C:peroxisomal membrane"/>
    <property type="evidence" value="ECO:0007669"/>
    <property type="project" value="UniProtKB-SubCell"/>
</dbReference>
<dbReference type="Pfam" id="PF13445">
    <property type="entry name" value="zf-RING_UBOX"/>
    <property type="match status" value="1"/>
</dbReference>
<keyword evidence="22" id="KW-1185">Reference proteome</keyword>
<reference evidence="23" key="1">
    <citation type="submission" date="2022-11" db="UniProtKB">
        <authorList>
            <consortium name="WormBaseParasite"/>
        </authorList>
    </citation>
    <scope>IDENTIFICATION</scope>
</reference>
<keyword evidence="19" id="KW-0175">Coiled coil</keyword>
<dbReference type="PROSITE" id="PS00518">
    <property type="entry name" value="ZF_RING_1"/>
    <property type="match status" value="1"/>
</dbReference>
<dbReference type="GO" id="GO:0016558">
    <property type="term" value="P:protein import into peroxisome matrix"/>
    <property type="evidence" value="ECO:0007669"/>
    <property type="project" value="InterPro"/>
</dbReference>
<evidence type="ECO:0000256" key="1">
    <source>
        <dbReference type="ARBA" id="ARBA00000900"/>
    </source>
</evidence>
<evidence type="ECO:0000256" key="11">
    <source>
        <dbReference type="ARBA" id="ARBA00022771"/>
    </source>
</evidence>
<dbReference type="PANTHER" id="PTHR23350:SF0">
    <property type="entry name" value="PEROXISOME BIOGENESIS FACTOR 10"/>
    <property type="match status" value="1"/>
</dbReference>
<organism evidence="22 23">
    <name type="scientific">Acrobeloides nanus</name>
    <dbReference type="NCBI Taxonomy" id="290746"/>
    <lineage>
        <taxon>Eukaryota</taxon>
        <taxon>Metazoa</taxon>
        <taxon>Ecdysozoa</taxon>
        <taxon>Nematoda</taxon>
        <taxon>Chromadorea</taxon>
        <taxon>Rhabditida</taxon>
        <taxon>Tylenchina</taxon>
        <taxon>Cephalobomorpha</taxon>
        <taxon>Cephaloboidea</taxon>
        <taxon>Cephalobidae</taxon>
        <taxon>Acrobeloides</taxon>
    </lineage>
</organism>
<evidence type="ECO:0000256" key="9">
    <source>
        <dbReference type="ARBA" id="ARBA00022692"/>
    </source>
</evidence>
<evidence type="ECO:0000256" key="14">
    <source>
        <dbReference type="ARBA" id="ARBA00022927"/>
    </source>
</evidence>
<dbReference type="Gene3D" id="3.30.40.10">
    <property type="entry name" value="Zinc/RING finger domain, C3HC4 (zinc finger)"/>
    <property type="match status" value="1"/>
</dbReference>